<organism evidence="1 2">
    <name type="scientific">Leucogyrophana mollusca</name>
    <dbReference type="NCBI Taxonomy" id="85980"/>
    <lineage>
        <taxon>Eukaryota</taxon>
        <taxon>Fungi</taxon>
        <taxon>Dikarya</taxon>
        <taxon>Basidiomycota</taxon>
        <taxon>Agaricomycotina</taxon>
        <taxon>Agaricomycetes</taxon>
        <taxon>Agaricomycetidae</taxon>
        <taxon>Boletales</taxon>
        <taxon>Boletales incertae sedis</taxon>
        <taxon>Leucogyrophana</taxon>
    </lineage>
</organism>
<proteinExistence type="predicted"/>
<dbReference type="Proteomes" id="UP000790709">
    <property type="component" value="Unassembled WGS sequence"/>
</dbReference>
<name>A0ACB8AVZ1_9AGAM</name>
<dbReference type="EMBL" id="MU266972">
    <property type="protein sequence ID" value="KAH7917670.1"/>
    <property type="molecule type" value="Genomic_DNA"/>
</dbReference>
<protein>
    <submittedName>
        <fullName evidence="1">Uncharacterized protein</fullName>
    </submittedName>
</protein>
<keyword evidence="2" id="KW-1185">Reference proteome</keyword>
<accession>A0ACB8AVZ1</accession>
<reference evidence="1" key="1">
    <citation type="journal article" date="2021" name="New Phytol.">
        <title>Evolutionary innovations through gain and loss of genes in the ectomycorrhizal Boletales.</title>
        <authorList>
            <person name="Wu G."/>
            <person name="Miyauchi S."/>
            <person name="Morin E."/>
            <person name="Kuo A."/>
            <person name="Drula E."/>
            <person name="Varga T."/>
            <person name="Kohler A."/>
            <person name="Feng B."/>
            <person name="Cao Y."/>
            <person name="Lipzen A."/>
            <person name="Daum C."/>
            <person name="Hundley H."/>
            <person name="Pangilinan J."/>
            <person name="Johnson J."/>
            <person name="Barry K."/>
            <person name="LaButti K."/>
            <person name="Ng V."/>
            <person name="Ahrendt S."/>
            <person name="Min B."/>
            <person name="Choi I.G."/>
            <person name="Park H."/>
            <person name="Plett J.M."/>
            <person name="Magnuson J."/>
            <person name="Spatafora J.W."/>
            <person name="Nagy L.G."/>
            <person name="Henrissat B."/>
            <person name="Grigoriev I.V."/>
            <person name="Yang Z.L."/>
            <person name="Xu J."/>
            <person name="Martin F.M."/>
        </authorList>
    </citation>
    <scope>NUCLEOTIDE SEQUENCE</scope>
    <source>
        <strain evidence="1">KUC20120723A-06</strain>
    </source>
</reference>
<comment type="caution">
    <text evidence="1">The sequence shown here is derived from an EMBL/GenBank/DDBJ whole genome shotgun (WGS) entry which is preliminary data.</text>
</comment>
<gene>
    <name evidence="1" type="ORF">BV22DRAFT_1052273</name>
</gene>
<evidence type="ECO:0000313" key="1">
    <source>
        <dbReference type="EMBL" id="KAH7917670.1"/>
    </source>
</evidence>
<evidence type="ECO:0000313" key="2">
    <source>
        <dbReference type="Proteomes" id="UP000790709"/>
    </source>
</evidence>
<sequence>MATQANTRAASRAGMAGAKKGPSPLEKDQLPSGGKKPSVKAKKGQGSDPEATEERDQQIAGNSAVEAQGSGQTLASTDKGPEMGANENTEEALEGAPRKEKEADASVCATGTEGQAATLESPNVSREKTREVAKGPTPENLEALMIGSLEEVERTNPPSESDEEERVSTNEEGLTSTPRNSLAIAREDRGEIPRTTRRPVPEGYPAYLSGRNSDIMRHLGADGQAPYEPGEDEGSHYGYDHNGNGSRETPSYGHGGGGGGDPPPPPVGGGNDERSSCSSWYEQWIHEKVDGDREKIPEVKGAKPTTPGAYDGNDDIETFESWLSKTLRWMRTLWMVGVTHQKCLVARTWIIDEPITPNAAQDDHHSLIPHPNDPRSLY</sequence>